<comment type="similarity">
    <text evidence="2 10">Belongs to the mitochondrial carrier (TC 2.A.29) family.</text>
</comment>
<feature type="repeat" description="Solcar" evidence="9">
    <location>
        <begin position="227"/>
        <end position="317"/>
    </location>
</feature>
<keyword evidence="8 9" id="KW-0472">Membrane</keyword>
<dbReference type="OrthoDB" id="14252at2759"/>
<feature type="repeat" description="Solcar" evidence="9">
    <location>
        <begin position="27"/>
        <end position="114"/>
    </location>
</feature>
<evidence type="ECO:0000313" key="12">
    <source>
        <dbReference type="Proteomes" id="UP000887567"/>
    </source>
</evidence>
<dbReference type="Proteomes" id="UP000887567">
    <property type="component" value="Unplaced"/>
</dbReference>
<dbReference type="Gene3D" id="1.50.40.10">
    <property type="entry name" value="Mitochondrial carrier domain"/>
    <property type="match status" value="1"/>
</dbReference>
<dbReference type="Pfam" id="PF00153">
    <property type="entry name" value="Mito_carr"/>
    <property type="match status" value="3"/>
</dbReference>
<organism evidence="11 12">
    <name type="scientific">Exaiptasia diaphana</name>
    <name type="common">Tropical sea anemone</name>
    <name type="synonym">Aiptasia pulchella</name>
    <dbReference type="NCBI Taxonomy" id="2652724"/>
    <lineage>
        <taxon>Eukaryota</taxon>
        <taxon>Metazoa</taxon>
        <taxon>Cnidaria</taxon>
        <taxon>Anthozoa</taxon>
        <taxon>Hexacorallia</taxon>
        <taxon>Actiniaria</taxon>
        <taxon>Aiptasiidae</taxon>
        <taxon>Exaiptasia</taxon>
    </lineage>
</organism>
<dbReference type="InterPro" id="IPR023395">
    <property type="entry name" value="MCP_dom_sf"/>
</dbReference>
<dbReference type="SUPFAM" id="SSF103506">
    <property type="entry name" value="Mitochondrial carrier"/>
    <property type="match status" value="1"/>
</dbReference>
<dbReference type="InterPro" id="IPR018108">
    <property type="entry name" value="MCP_transmembrane"/>
</dbReference>
<dbReference type="GO" id="GO:0022857">
    <property type="term" value="F:transmembrane transporter activity"/>
    <property type="evidence" value="ECO:0007669"/>
    <property type="project" value="TreeGrafter"/>
</dbReference>
<keyword evidence="4 9" id="KW-0812">Transmembrane</keyword>
<proteinExistence type="inferred from homology"/>
<comment type="subcellular location">
    <subcellularLocation>
        <location evidence="1">Mitochondrion membrane</location>
        <topology evidence="1">Multi-pass membrane protein</topology>
    </subcellularLocation>
</comment>
<protein>
    <recommendedName>
        <fullName evidence="13">Mitochondrial carrier protein</fullName>
    </recommendedName>
</protein>
<evidence type="ECO:0008006" key="13">
    <source>
        <dbReference type="Google" id="ProtNLM"/>
    </source>
</evidence>
<dbReference type="InterPro" id="IPR050567">
    <property type="entry name" value="Mitochondrial_Carrier"/>
</dbReference>
<feature type="repeat" description="Solcar" evidence="9">
    <location>
        <begin position="124"/>
        <end position="216"/>
    </location>
</feature>
<keyword evidence="3 10" id="KW-0813">Transport</keyword>
<evidence type="ECO:0000256" key="5">
    <source>
        <dbReference type="ARBA" id="ARBA00022737"/>
    </source>
</evidence>
<keyword evidence="7" id="KW-0496">Mitochondrion</keyword>
<dbReference type="AlphaFoldDB" id="A0A913XPR1"/>
<keyword evidence="12" id="KW-1185">Reference proteome</keyword>
<dbReference type="PANTHER" id="PTHR45624:SF24">
    <property type="entry name" value="MITOCHONDRIAL SUBSTRATE CARRIER FAMILY PROTEIN G"/>
    <property type="match status" value="1"/>
</dbReference>
<dbReference type="PANTHER" id="PTHR45624">
    <property type="entry name" value="MITOCHONDRIAL BASIC AMINO ACIDS TRANSPORTER-RELATED"/>
    <property type="match status" value="1"/>
</dbReference>
<evidence type="ECO:0000256" key="2">
    <source>
        <dbReference type="ARBA" id="ARBA00006375"/>
    </source>
</evidence>
<name>A0A913XPR1_EXADI</name>
<evidence type="ECO:0000256" key="10">
    <source>
        <dbReference type="RuleBase" id="RU000488"/>
    </source>
</evidence>
<dbReference type="GO" id="GO:0031966">
    <property type="term" value="C:mitochondrial membrane"/>
    <property type="evidence" value="ECO:0007669"/>
    <property type="project" value="UniProtKB-SubCell"/>
</dbReference>
<sequence>MASGDVEDRTILEDSEKPAFSNESFVYRTFKNTVSGTVGGVAVCLVGHPFDTLKVRLQTQPVDRPVYKGLSDCFFKTLKWEGIGGLYKGVGSPLVGQMFFRATLFSSYYQITTFFAGEDHSQRLTVPQYFLSGSLTGVVAALVEGPIDLFKSKMQVQIIRAQAGEPMKYRNVFHAAYVIAQNHGIRGCYQGLSATWLRNIPANGCFFGFYEIARTLQTPEGGTVKDVSPLGLLVSGGCGGFFYWFLTYPTDVIKSSMQADDSVKSKRKFKGITDCARKLYYEQGGITRFYKGFTPCLMRSIPANAAMFFVVETMRKYFPL</sequence>
<evidence type="ECO:0000256" key="4">
    <source>
        <dbReference type="ARBA" id="ARBA00022692"/>
    </source>
</evidence>
<keyword evidence="6" id="KW-1133">Transmembrane helix</keyword>
<accession>A0A913XPR1</accession>
<keyword evidence="5" id="KW-0677">Repeat</keyword>
<dbReference type="KEGG" id="epa:110245752"/>
<dbReference type="InterPro" id="IPR002067">
    <property type="entry name" value="MCP"/>
</dbReference>
<evidence type="ECO:0000256" key="3">
    <source>
        <dbReference type="ARBA" id="ARBA00022448"/>
    </source>
</evidence>
<evidence type="ECO:0000256" key="8">
    <source>
        <dbReference type="ARBA" id="ARBA00023136"/>
    </source>
</evidence>
<evidence type="ECO:0000313" key="11">
    <source>
        <dbReference type="EnsemblMetazoa" id="XP_020907708.1"/>
    </source>
</evidence>
<reference evidence="11" key="1">
    <citation type="submission" date="2022-11" db="UniProtKB">
        <authorList>
            <consortium name="EnsemblMetazoa"/>
        </authorList>
    </citation>
    <scope>IDENTIFICATION</scope>
</reference>
<dbReference type="PROSITE" id="PS50920">
    <property type="entry name" value="SOLCAR"/>
    <property type="match status" value="3"/>
</dbReference>
<evidence type="ECO:0000256" key="7">
    <source>
        <dbReference type="ARBA" id="ARBA00023128"/>
    </source>
</evidence>
<dbReference type="OMA" id="CLMRSIP"/>
<dbReference type="EnsemblMetazoa" id="XM_021052049.2">
    <property type="protein sequence ID" value="XP_020907708.1"/>
    <property type="gene ID" value="LOC110245752"/>
</dbReference>
<evidence type="ECO:0000256" key="6">
    <source>
        <dbReference type="ARBA" id="ARBA00022989"/>
    </source>
</evidence>
<dbReference type="RefSeq" id="XP_020907708.1">
    <property type="nucleotide sequence ID" value="XM_021052049.2"/>
</dbReference>
<evidence type="ECO:0000256" key="9">
    <source>
        <dbReference type="PROSITE-ProRule" id="PRU00282"/>
    </source>
</evidence>
<evidence type="ECO:0000256" key="1">
    <source>
        <dbReference type="ARBA" id="ARBA00004225"/>
    </source>
</evidence>
<dbReference type="PRINTS" id="PR00926">
    <property type="entry name" value="MITOCARRIER"/>
</dbReference>
<dbReference type="GeneID" id="110245752"/>